<feature type="non-terminal residue" evidence="2">
    <location>
        <position position="1"/>
    </location>
</feature>
<gene>
    <name evidence="2" type="ORF">PCOR1329_LOCUS9163</name>
</gene>
<feature type="non-terminal residue" evidence="2">
    <location>
        <position position="58"/>
    </location>
</feature>
<comment type="caution">
    <text evidence="2">The sequence shown here is derived from an EMBL/GenBank/DDBJ whole genome shotgun (WGS) entry which is preliminary data.</text>
</comment>
<evidence type="ECO:0000313" key="2">
    <source>
        <dbReference type="EMBL" id="CAK0801223.1"/>
    </source>
</evidence>
<protein>
    <submittedName>
        <fullName evidence="2">Uncharacterized protein</fullName>
    </submittedName>
</protein>
<sequence>AHGGRRAPPGQARVGRPRSMLGVVPADPGRPPQPGGYARRATSPAAASHALLGGTSWG</sequence>
<organism evidence="2 3">
    <name type="scientific">Prorocentrum cordatum</name>
    <dbReference type="NCBI Taxonomy" id="2364126"/>
    <lineage>
        <taxon>Eukaryota</taxon>
        <taxon>Sar</taxon>
        <taxon>Alveolata</taxon>
        <taxon>Dinophyceae</taxon>
        <taxon>Prorocentrales</taxon>
        <taxon>Prorocentraceae</taxon>
        <taxon>Prorocentrum</taxon>
    </lineage>
</organism>
<feature type="region of interest" description="Disordered" evidence="1">
    <location>
        <begin position="1"/>
        <end position="58"/>
    </location>
</feature>
<evidence type="ECO:0000313" key="3">
    <source>
        <dbReference type="Proteomes" id="UP001189429"/>
    </source>
</evidence>
<dbReference type="Proteomes" id="UP001189429">
    <property type="component" value="Unassembled WGS sequence"/>
</dbReference>
<name>A0ABN9Q637_9DINO</name>
<keyword evidence="3" id="KW-1185">Reference proteome</keyword>
<accession>A0ABN9Q637</accession>
<dbReference type="EMBL" id="CAUYUJ010002538">
    <property type="protein sequence ID" value="CAK0801223.1"/>
    <property type="molecule type" value="Genomic_DNA"/>
</dbReference>
<reference evidence="2" key="1">
    <citation type="submission" date="2023-10" db="EMBL/GenBank/DDBJ databases">
        <authorList>
            <person name="Chen Y."/>
            <person name="Shah S."/>
            <person name="Dougan E. K."/>
            <person name="Thang M."/>
            <person name="Chan C."/>
        </authorList>
    </citation>
    <scope>NUCLEOTIDE SEQUENCE [LARGE SCALE GENOMIC DNA]</scope>
</reference>
<proteinExistence type="predicted"/>
<evidence type="ECO:0000256" key="1">
    <source>
        <dbReference type="SAM" id="MobiDB-lite"/>
    </source>
</evidence>